<dbReference type="GO" id="GO:0051118">
    <property type="term" value="F:glucan endo-1,3-alpha-glucosidase activity"/>
    <property type="evidence" value="ECO:0007669"/>
    <property type="project" value="InterPro"/>
</dbReference>
<gene>
    <name evidence="1" type="ORF">EXIGLDRAFT_115808</name>
</gene>
<dbReference type="OrthoDB" id="3257981at2759"/>
<dbReference type="STRING" id="1314781.A0A165GJ08"/>
<keyword evidence="2" id="KW-1185">Reference proteome</keyword>
<name>A0A165GJ08_EXIGL</name>
<dbReference type="InterPro" id="IPR005197">
    <property type="entry name" value="Glyco_hydro_71"/>
</dbReference>
<keyword evidence="1" id="KW-0378">Hydrolase</keyword>
<dbReference type="Proteomes" id="UP000077266">
    <property type="component" value="Unassembled WGS sequence"/>
</dbReference>
<dbReference type="Pfam" id="PF03659">
    <property type="entry name" value="Glyco_hydro_71"/>
    <property type="match status" value="1"/>
</dbReference>
<proteinExistence type="predicted"/>
<accession>A0A165GJ08</accession>
<dbReference type="EMBL" id="KV426045">
    <property type="protein sequence ID" value="KZV90593.1"/>
    <property type="molecule type" value="Genomic_DNA"/>
</dbReference>
<evidence type="ECO:0000313" key="1">
    <source>
        <dbReference type="EMBL" id="KZV90593.1"/>
    </source>
</evidence>
<organism evidence="1 2">
    <name type="scientific">Exidia glandulosa HHB12029</name>
    <dbReference type="NCBI Taxonomy" id="1314781"/>
    <lineage>
        <taxon>Eukaryota</taxon>
        <taxon>Fungi</taxon>
        <taxon>Dikarya</taxon>
        <taxon>Basidiomycota</taxon>
        <taxon>Agaricomycotina</taxon>
        <taxon>Agaricomycetes</taxon>
        <taxon>Auriculariales</taxon>
        <taxon>Exidiaceae</taxon>
        <taxon>Exidia</taxon>
    </lineage>
</organism>
<sequence>MIGIESDRTSSADYDFDMQRAKSYGIDAFALNIGVDGYTDAQLGYAYDSAARNGMKVFISYDFNWWNTGQATQIGQHLAGYASRPAQLIVGGKVFVSSFAGDGLDVAALRSAAGVPLMFVPNFQNVNSANFAALDGALNWMGWPNDGHNKAPKPGQNITVQQGDQAYINALGGKPYLAPASPWFFTHYGPEVSYSKNWVFPGDLLWWDRWNQILSLGPQFVEIVTWNDYGESHYVGPLSSKHQDDGGSKWINDMPHNAWLDMAKPFIAAYKARATSVNNYITQDQIIYWYRPNLRDLNCDATDTTLVPANNGSGNYFMGRPNGWETMLDNVYVVTLLKSAGQLTVSSGGQASTVNAPAGAAAFSFPMGLGRQSFALARNGANVLAANSLKDITSVCICGLYNFNAYTYVILCG</sequence>
<dbReference type="Gene3D" id="3.20.20.80">
    <property type="entry name" value="Glycosidases"/>
    <property type="match status" value="1"/>
</dbReference>
<dbReference type="CDD" id="cd11577">
    <property type="entry name" value="GH71"/>
    <property type="match status" value="1"/>
</dbReference>
<reference evidence="1 2" key="1">
    <citation type="journal article" date="2016" name="Mol. Biol. Evol.">
        <title>Comparative Genomics of Early-Diverging Mushroom-Forming Fungi Provides Insights into the Origins of Lignocellulose Decay Capabilities.</title>
        <authorList>
            <person name="Nagy L.G."/>
            <person name="Riley R."/>
            <person name="Tritt A."/>
            <person name="Adam C."/>
            <person name="Daum C."/>
            <person name="Floudas D."/>
            <person name="Sun H."/>
            <person name="Yadav J.S."/>
            <person name="Pangilinan J."/>
            <person name="Larsson K.H."/>
            <person name="Matsuura K."/>
            <person name="Barry K."/>
            <person name="Labutti K."/>
            <person name="Kuo R."/>
            <person name="Ohm R.A."/>
            <person name="Bhattacharya S.S."/>
            <person name="Shirouzu T."/>
            <person name="Yoshinaga Y."/>
            <person name="Martin F.M."/>
            <person name="Grigoriev I.V."/>
            <person name="Hibbett D.S."/>
        </authorList>
    </citation>
    <scope>NUCLEOTIDE SEQUENCE [LARGE SCALE GENOMIC DNA]</scope>
    <source>
        <strain evidence="1 2">HHB12029</strain>
    </source>
</reference>
<dbReference type="AlphaFoldDB" id="A0A165GJ08"/>
<dbReference type="InParanoid" id="A0A165GJ08"/>
<evidence type="ECO:0000313" key="2">
    <source>
        <dbReference type="Proteomes" id="UP000077266"/>
    </source>
</evidence>
<protein>
    <submittedName>
        <fullName evidence="1">Glycoside hydrolase</fullName>
    </submittedName>
</protein>